<evidence type="ECO:0000313" key="1">
    <source>
        <dbReference type="EMBL" id="KAK0513486.1"/>
    </source>
</evidence>
<protein>
    <submittedName>
        <fullName evidence="1">Uncharacterized protein</fullName>
    </submittedName>
</protein>
<sequence>MPSTIVAITFNGQDFSMHQAQLACALNLCQDISDESSSSILGALLGGPGAPSIPCHTLVREIERSRPDIFATVANNATYWELEARREYTRWFESMSQIVQRLSARGQLLPYLEPPEANPGRR</sequence>
<reference evidence="1" key="1">
    <citation type="submission" date="2023-03" db="EMBL/GenBank/DDBJ databases">
        <title>Complete genome of Cladonia borealis.</title>
        <authorList>
            <person name="Park H."/>
        </authorList>
    </citation>
    <scope>NUCLEOTIDE SEQUENCE</scope>
    <source>
        <strain evidence="1">ANT050790</strain>
    </source>
</reference>
<dbReference type="EMBL" id="JAFEKC020000008">
    <property type="protein sequence ID" value="KAK0513486.1"/>
    <property type="molecule type" value="Genomic_DNA"/>
</dbReference>
<comment type="caution">
    <text evidence="1">The sequence shown here is derived from an EMBL/GenBank/DDBJ whole genome shotgun (WGS) entry which is preliminary data.</text>
</comment>
<dbReference type="Proteomes" id="UP001166286">
    <property type="component" value="Unassembled WGS sequence"/>
</dbReference>
<organism evidence="1 2">
    <name type="scientific">Cladonia borealis</name>
    <dbReference type="NCBI Taxonomy" id="184061"/>
    <lineage>
        <taxon>Eukaryota</taxon>
        <taxon>Fungi</taxon>
        <taxon>Dikarya</taxon>
        <taxon>Ascomycota</taxon>
        <taxon>Pezizomycotina</taxon>
        <taxon>Lecanoromycetes</taxon>
        <taxon>OSLEUM clade</taxon>
        <taxon>Lecanoromycetidae</taxon>
        <taxon>Lecanorales</taxon>
        <taxon>Lecanorineae</taxon>
        <taxon>Cladoniaceae</taxon>
        <taxon>Cladonia</taxon>
    </lineage>
</organism>
<evidence type="ECO:0000313" key="2">
    <source>
        <dbReference type="Proteomes" id="UP001166286"/>
    </source>
</evidence>
<proteinExistence type="predicted"/>
<gene>
    <name evidence="1" type="ORF">JMJ35_004472</name>
</gene>
<name>A0AA39R4V0_9LECA</name>
<keyword evidence="2" id="KW-1185">Reference proteome</keyword>
<accession>A0AA39R4V0</accession>
<dbReference type="AlphaFoldDB" id="A0AA39R4V0"/>